<dbReference type="PANTHER" id="PTHR21679">
    <property type="entry name" value="DOMAIN OF UNKNOWN FUNCTION DB DOMAIN-CONTAINING PROTEIN-RELATED"/>
    <property type="match status" value="1"/>
</dbReference>
<feature type="region of interest" description="Disordered" evidence="1">
    <location>
        <begin position="282"/>
        <end position="305"/>
    </location>
</feature>
<protein>
    <submittedName>
        <fullName evidence="5">DB domain-containing protein</fullName>
    </submittedName>
</protein>
<organism evidence="4 5">
    <name type="scientific">Haemonchus contortus</name>
    <name type="common">Barber pole worm</name>
    <dbReference type="NCBI Taxonomy" id="6289"/>
    <lineage>
        <taxon>Eukaryota</taxon>
        <taxon>Metazoa</taxon>
        <taxon>Ecdysozoa</taxon>
        <taxon>Nematoda</taxon>
        <taxon>Chromadorea</taxon>
        <taxon>Rhabditida</taxon>
        <taxon>Rhabditina</taxon>
        <taxon>Rhabditomorpha</taxon>
        <taxon>Strongyloidea</taxon>
        <taxon>Trichostrongylidae</taxon>
        <taxon>Haemonchus</taxon>
    </lineage>
</organism>
<dbReference type="Pfam" id="PF01682">
    <property type="entry name" value="DB"/>
    <property type="match status" value="1"/>
</dbReference>
<evidence type="ECO:0000256" key="2">
    <source>
        <dbReference type="SAM" id="SignalP"/>
    </source>
</evidence>
<evidence type="ECO:0000256" key="1">
    <source>
        <dbReference type="SAM" id="MobiDB-lite"/>
    </source>
</evidence>
<dbReference type="OrthoDB" id="5872752at2759"/>
<feature type="compositionally biased region" description="Basic and acidic residues" evidence="1">
    <location>
        <begin position="292"/>
        <end position="305"/>
    </location>
</feature>
<feature type="region of interest" description="Disordered" evidence="1">
    <location>
        <begin position="227"/>
        <end position="262"/>
    </location>
</feature>
<proteinExistence type="predicted"/>
<dbReference type="PANTHER" id="PTHR21679:SF5">
    <property type="entry name" value="DOMAIN OF UNKNOWN FUNCTION DB DOMAIN-CONTAINING PROTEIN"/>
    <property type="match status" value="1"/>
</dbReference>
<dbReference type="Proteomes" id="UP000025227">
    <property type="component" value="Unplaced"/>
</dbReference>
<name>A0A7I4YJ36_HAECO</name>
<dbReference type="InterPro" id="IPR002602">
    <property type="entry name" value="DB"/>
</dbReference>
<feature type="signal peptide" evidence="2">
    <location>
        <begin position="1"/>
        <end position="16"/>
    </location>
</feature>
<dbReference type="AlphaFoldDB" id="A0A7I4YJ36"/>
<evidence type="ECO:0000313" key="4">
    <source>
        <dbReference type="Proteomes" id="UP000025227"/>
    </source>
</evidence>
<sequence>MRLLGTIFLVFAYCWADDISSSAVFDCNRIDIAFCCTTRVRTICADHCRDVQCGVQETGVPDENTANIRRGPEPAFHIEMMTPPPPMDPSNQFIPPSQQLPPVHDGHAELLRPSANPPPPPLAFKNTPFTQSPLTGFPTLIPFEPSIDDNEEIAKSEITDIPVVHSTVVKSMHHRVRTTPDPRIIRPPESLVVIGDYDDDDNEKEPPARIGTTRTADRTDPAVVFTRESSQSGGIAMPKSSISEEVGPPRGESTALEQPSSSRWNVKVLPAQKLITWPEEAKLPPHYAVDGDSSKPDESENQPDDKTLIKTFSIAPSKANMIPAGIIDYIEPKVIQFINHVRTTQKPFRMSKNALRSSRPRSRPTATTVPLPVRQATTPLPPQPRPIFNKPLEPMQPQPNVPIPPVTQPTCGVAPDFTPCVSSEEASHALMDCCRRKNLPAGCLSLCRYDITQAEVRSAMDRGLCGIFSVAPYLECASQGKDNTECCRYKGLAQKTGPQCEQFCRPSYGLSALGLQHIVCGNAIGDMLHCHHAGIRR</sequence>
<evidence type="ECO:0000313" key="5">
    <source>
        <dbReference type="WBParaSite" id="HCON_00103220-00001"/>
    </source>
</evidence>
<feature type="domain" description="Domain of unknown function DB" evidence="3">
    <location>
        <begin position="433"/>
        <end position="531"/>
    </location>
</feature>
<dbReference type="OMA" id="RIDIAFC"/>
<accession>A0A7I4YJ36</accession>
<evidence type="ECO:0000259" key="3">
    <source>
        <dbReference type="Pfam" id="PF01682"/>
    </source>
</evidence>
<feature type="chain" id="PRO_5029698446" evidence="2">
    <location>
        <begin position="17"/>
        <end position="537"/>
    </location>
</feature>
<keyword evidence="2" id="KW-0732">Signal</keyword>
<feature type="region of interest" description="Disordered" evidence="1">
    <location>
        <begin position="348"/>
        <end position="368"/>
    </location>
</feature>
<keyword evidence="4" id="KW-1185">Reference proteome</keyword>
<reference evidence="5" key="1">
    <citation type="submission" date="2020-12" db="UniProtKB">
        <authorList>
            <consortium name="WormBaseParasite"/>
        </authorList>
    </citation>
    <scope>IDENTIFICATION</scope>
    <source>
        <strain evidence="5">MHco3</strain>
    </source>
</reference>
<dbReference type="WBParaSite" id="HCON_00103220-00001">
    <property type="protein sequence ID" value="HCON_00103220-00001"/>
    <property type="gene ID" value="HCON_00103220"/>
</dbReference>